<feature type="non-terminal residue" evidence="2">
    <location>
        <position position="1"/>
    </location>
</feature>
<evidence type="ECO:0000256" key="1">
    <source>
        <dbReference type="SAM" id="MobiDB-lite"/>
    </source>
</evidence>
<dbReference type="EMBL" id="JAAPAO010001079">
    <property type="protein sequence ID" value="KAF4651338.1"/>
    <property type="molecule type" value="Genomic_DNA"/>
</dbReference>
<reference evidence="2 3" key="1">
    <citation type="submission" date="2020-04" db="EMBL/GenBank/DDBJ databases">
        <title>Perkinsus chesapeaki whole genome sequence.</title>
        <authorList>
            <person name="Bogema D.R."/>
        </authorList>
    </citation>
    <scope>NUCLEOTIDE SEQUENCE [LARGE SCALE GENOMIC DNA]</scope>
    <source>
        <strain evidence="2">ATCC PRA-425</strain>
    </source>
</reference>
<dbReference type="Proteomes" id="UP000591131">
    <property type="component" value="Unassembled WGS sequence"/>
</dbReference>
<dbReference type="OrthoDB" id="7791436at2759"/>
<feature type="compositionally biased region" description="Polar residues" evidence="1">
    <location>
        <begin position="135"/>
        <end position="154"/>
    </location>
</feature>
<name>A0A7J6KVU4_PERCH</name>
<keyword evidence="3" id="KW-1185">Reference proteome</keyword>
<feature type="compositionally biased region" description="Basic and acidic residues" evidence="1">
    <location>
        <begin position="163"/>
        <end position="175"/>
    </location>
</feature>
<protein>
    <submittedName>
        <fullName evidence="2">Uncharacterized protein</fullName>
    </submittedName>
</protein>
<dbReference type="AlphaFoldDB" id="A0A7J6KVU4"/>
<feature type="region of interest" description="Disordered" evidence="1">
    <location>
        <begin position="126"/>
        <end position="175"/>
    </location>
</feature>
<accession>A0A7J6KVU4</accession>
<evidence type="ECO:0000313" key="2">
    <source>
        <dbReference type="EMBL" id="KAF4651338.1"/>
    </source>
</evidence>
<gene>
    <name evidence="2" type="ORF">FOL47_000462</name>
</gene>
<comment type="caution">
    <text evidence="2">The sequence shown here is derived from an EMBL/GenBank/DDBJ whole genome shotgun (WGS) entry which is preliminary data.</text>
</comment>
<evidence type="ECO:0000313" key="3">
    <source>
        <dbReference type="Proteomes" id="UP000591131"/>
    </source>
</evidence>
<proteinExistence type="predicted"/>
<sequence length="227" mass="24528">MLLEGCCKEASLHQVRVAGTLPRGRPSYTAATALQTDDSYIRRHLNLPRQLGLNEGDADAPPLPHGARIIGPGPLEPVERSRVYSFIEGLTSISVSADDDESSGDDDVKDFPLDPQRVLHRALIRSAEEDDDGDQTSSDSESYCSTEYSHSDTGSELPGSVSENKDNESIAFDTEDHQDLVTLGLSSASSFSDSNRPIPGVHEWCTKMSWIPLDDLGGAANEDSRPG</sequence>
<organism evidence="2 3">
    <name type="scientific">Perkinsus chesapeaki</name>
    <name type="common">Clam parasite</name>
    <name type="synonym">Perkinsus andrewsi</name>
    <dbReference type="NCBI Taxonomy" id="330153"/>
    <lineage>
        <taxon>Eukaryota</taxon>
        <taxon>Sar</taxon>
        <taxon>Alveolata</taxon>
        <taxon>Perkinsozoa</taxon>
        <taxon>Perkinsea</taxon>
        <taxon>Perkinsida</taxon>
        <taxon>Perkinsidae</taxon>
        <taxon>Perkinsus</taxon>
    </lineage>
</organism>